<accession>A0ABR3VQB1</accession>
<dbReference type="Gene3D" id="3.30.54.20">
    <property type="match status" value="1"/>
</dbReference>
<evidence type="ECO:0000313" key="1">
    <source>
        <dbReference type="EMBL" id="KAL1843348.1"/>
    </source>
</evidence>
<dbReference type="Proteomes" id="UP001586593">
    <property type="component" value="Unassembled WGS sequence"/>
</dbReference>
<comment type="caution">
    <text evidence="1">The sequence shown here is derived from an EMBL/GenBank/DDBJ whole genome shotgun (WGS) entry which is preliminary data.</text>
</comment>
<keyword evidence="2" id="KW-1185">Reference proteome</keyword>
<sequence length="129" mass="14350">MPVRVDWWDEDDFRRRGLERLIPPPGTAPPGEKFRVVEIVGAEVYPCGGTHEQGRLAGQLHGELKTLPVRFGSQKGRDAVGFFPIPRSRDRPAKITGLVVLEWSRAQVSWPGGGLDVEPCVLPYQRPLA</sequence>
<reference evidence="1 2" key="1">
    <citation type="journal article" date="2024" name="Commun. Biol.">
        <title>Comparative genomic analysis of thermophilic fungi reveals convergent evolutionary adaptations and gene losses.</title>
        <authorList>
            <person name="Steindorff A.S."/>
            <person name="Aguilar-Pontes M.V."/>
            <person name="Robinson A.J."/>
            <person name="Andreopoulos B."/>
            <person name="LaButti K."/>
            <person name="Kuo A."/>
            <person name="Mondo S."/>
            <person name="Riley R."/>
            <person name="Otillar R."/>
            <person name="Haridas S."/>
            <person name="Lipzen A."/>
            <person name="Grimwood J."/>
            <person name="Schmutz J."/>
            <person name="Clum A."/>
            <person name="Reid I.D."/>
            <person name="Moisan M.C."/>
            <person name="Butler G."/>
            <person name="Nguyen T.T.M."/>
            <person name="Dewar K."/>
            <person name="Conant G."/>
            <person name="Drula E."/>
            <person name="Henrissat B."/>
            <person name="Hansel C."/>
            <person name="Singer S."/>
            <person name="Hutchinson M.I."/>
            <person name="de Vries R.P."/>
            <person name="Natvig D.O."/>
            <person name="Powell A.J."/>
            <person name="Tsang A."/>
            <person name="Grigoriev I.V."/>
        </authorList>
    </citation>
    <scope>NUCLEOTIDE SEQUENCE [LARGE SCALE GENOMIC DNA]</scope>
    <source>
        <strain evidence="1 2">ATCC 24622</strain>
    </source>
</reference>
<gene>
    <name evidence="1" type="ORF">VTK73DRAFT_2864</name>
</gene>
<protein>
    <submittedName>
        <fullName evidence="1">Uncharacterized protein</fullName>
    </submittedName>
</protein>
<dbReference type="EMBL" id="JAZHXJ010001840">
    <property type="protein sequence ID" value="KAL1843348.1"/>
    <property type="molecule type" value="Genomic_DNA"/>
</dbReference>
<organism evidence="1 2">
    <name type="scientific">Phialemonium thermophilum</name>
    <dbReference type="NCBI Taxonomy" id="223376"/>
    <lineage>
        <taxon>Eukaryota</taxon>
        <taxon>Fungi</taxon>
        <taxon>Dikarya</taxon>
        <taxon>Ascomycota</taxon>
        <taxon>Pezizomycotina</taxon>
        <taxon>Sordariomycetes</taxon>
        <taxon>Sordariomycetidae</taxon>
        <taxon>Cephalothecales</taxon>
        <taxon>Cephalothecaceae</taxon>
        <taxon>Phialemonium</taxon>
    </lineage>
</organism>
<evidence type="ECO:0000313" key="2">
    <source>
        <dbReference type="Proteomes" id="UP001586593"/>
    </source>
</evidence>
<proteinExistence type="predicted"/>
<name>A0ABR3VQB1_9PEZI</name>